<dbReference type="GO" id="GO:0030234">
    <property type="term" value="F:enzyme regulator activity"/>
    <property type="evidence" value="ECO:0007669"/>
    <property type="project" value="InterPro"/>
</dbReference>
<keyword evidence="3" id="KW-1185">Reference proteome</keyword>
<dbReference type="Gene3D" id="3.30.70.120">
    <property type="match status" value="1"/>
</dbReference>
<organism evidence="2 3">
    <name type="scientific">Caldicellulosiruptor changbaiensis</name>
    <dbReference type="NCBI Taxonomy" id="1222016"/>
    <lineage>
        <taxon>Bacteria</taxon>
        <taxon>Bacillati</taxon>
        <taxon>Bacillota</taxon>
        <taxon>Bacillota incertae sedis</taxon>
        <taxon>Caldicellulosiruptorales</taxon>
        <taxon>Caldicellulosiruptoraceae</taxon>
        <taxon>Caldicellulosiruptor</taxon>
    </lineage>
</organism>
<evidence type="ECO:0000313" key="3">
    <source>
        <dbReference type="Proteomes" id="UP000282930"/>
    </source>
</evidence>
<dbReference type="PROSITE" id="PS00638">
    <property type="entry name" value="PII_GLNB_CTER"/>
    <property type="match status" value="1"/>
</dbReference>
<protein>
    <submittedName>
        <fullName evidence="2">P-II family nitrogen regulator</fullName>
    </submittedName>
</protein>
<evidence type="ECO:0000313" key="2">
    <source>
        <dbReference type="EMBL" id="AZT91464.1"/>
    </source>
</evidence>
<dbReference type="InterPro" id="IPR002187">
    <property type="entry name" value="N-reg_PII"/>
</dbReference>
<sequence length="124" mass="13628">MKEIIAIIRMNKVGVTKDVLAAAGYPAATFQKVLGRGRQRGLVGEVKAIEVDKATEMVLSSSAMEFVPKRMITIIVDDKDVERVVNIIMAVNRTGQVGDGKIFVLPVEDSIRIRTREKGFEALV</sequence>
<comment type="similarity">
    <text evidence="1">Belongs to the P(II) protein family.</text>
</comment>
<accession>A0A3T0D8U5</accession>
<dbReference type="InterPro" id="IPR011322">
    <property type="entry name" value="N-reg_PII-like_a/b"/>
</dbReference>
<dbReference type="KEGG" id="ccha:ELD05_13110"/>
<dbReference type="AlphaFoldDB" id="A0A3T0D8U5"/>
<dbReference type="PANTHER" id="PTHR30115">
    <property type="entry name" value="NITROGEN REGULATORY PROTEIN P-II"/>
    <property type="match status" value="1"/>
</dbReference>
<dbReference type="InterPro" id="IPR015867">
    <property type="entry name" value="N-reg_PII/ATP_PRibTrfase_C"/>
</dbReference>
<dbReference type="Proteomes" id="UP000282930">
    <property type="component" value="Chromosome"/>
</dbReference>
<dbReference type="SUPFAM" id="SSF54913">
    <property type="entry name" value="GlnB-like"/>
    <property type="match status" value="1"/>
</dbReference>
<dbReference type="GO" id="GO:0005524">
    <property type="term" value="F:ATP binding"/>
    <property type="evidence" value="ECO:0007669"/>
    <property type="project" value="TreeGrafter"/>
</dbReference>
<dbReference type="PANTHER" id="PTHR30115:SF11">
    <property type="entry name" value="NITROGEN REGULATORY PROTEIN P-II HOMOLOG"/>
    <property type="match status" value="1"/>
</dbReference>
<proteinExistence type="inferred from homology"/>
<dbReference type="GO" id="GO:0005829">
    <property type="term" value="C:cytosol"/>
    <property type="evidence" value="ECO:0007669"/>
    <property type="project" value="TreeGrafter"/>
</dbReference>
<dbReference type="PRINTS" id="PR00340">
    <property type="entry name" value="PIIGLNB"/>
</dbReference>
<dbReference type="GO" id="GO:0006808">
    <property type="term" value="P:regulation of nitrogen utilization"/>
    <property type="evidence" value="ECO:0007669"/>
    <property type="project" value="InterPro"/>
</dbReference>
<name>A0A3T0D8U5_9FIRM</name>
<evidence type="ECO:0000256" key="1">
    <source>
        <dbReference type="RuleBase" id="RU003936"/>
    </source>
</evidence>
<gene>
    <name evidence="2" type="ORF">ELD05_13110</name>
</gene>
<dbReference type="PROSITE" id="PS51343">
    <property type="entry name" value="PII_GLNB_DOM"/>
    <property type="match status" value="1"/>
</dbReference>
<dbReference type="InterPro" id="IPR017918">
    <property type="entry name" value="N-reg_PII_CS"/>
</dbReference>
<dbReference type="SMART" id="SM00938">
    <property type="entry name" value="P-II"/>
    <property type="match status" value="1"/>
</dbReference>
<reference evidence="2 3" key="1">
    <citation type="submission" date="2018-12" db="EMBL/GenBank/DDBJ databases">
        <title>Genome sequence from the cellulolytic species, Caldicellulosiruptor changbaiensis.</title>
        <authorList>
            <person name="Blumer-Schuette S.E."/>
            <person name="Mendoza C."/>
        </authorList>
    </citation>
    <scope>NUCLEOTIDE SEQUENCE [LARGE SCALE GENOMIC DNA]</scope>
    <source>
        <strain evidence="2 3">CBS-Z</strain>
    </source>
</reference>
<dbReference type="RefSeq" id="WP_039767375.1">
    <property type="nucleotide sequence ID" value="NZ_CP034791.1"/>
</dbReference>
<dbReference type="Pfam" id="PF00543">
    <property type="entry name" value="P-II"/>
    <property type="match status" value="1"/>
</dbReference>
<dbReference type="EMBL" id="CP034791">
    <property type="protein sequence ID" value="AZT91464.1"/>
    <property type="molecule type" value="Genomic_DNA"/>
</dbReference>